<comment type="similarity">
    <text evidence="2">Belongs to the DtxR/MntR family.</text>
</comment>
<evidence type="ECO:0000256" key="13">
    <source>
        <dbReference type="ARBA" id="ARBA00032593"/>
    </source>
</evidence>
<evidence type="ECO:0000256" key="11">
    <source>
        <dbReference type="ARBA" id="ARBA00023211"/>
    </source>
</evidence>
<dbReference type="InterPro" id="IPR036390">
    <property type="entry name" value="WH_DNA-bd_sf"/>
</dbReference>
<dbReference type="InterPro" id="IPR036421">
    <property type="entry name" value="Fe_dep_repressor_sf"/>
</dbReference>
<evidence type="ECO:0000256" key="5">
    <source>
        <dbReference type="ARBA" id="ARBA00022490"/>
    </source>
</evidence>
<keyword evidence="6" id="KW-0678">Repressor</keyword>
<evidence type="ECO:0000256" key="4">
    <source>
        <dbReference type="ARBA" id="ARBA00022386"/>
    </source>
</evidence>
<dbReference type="Gene3D" id="1.10.60.10">
    <property type="entry name" value="Iron dependent repressor, metal binding and dimerisation domain"/>
    <property type="match status" value="1"/>
</dbReference>
<evidence type="ECO:0000256" key="6">
    <source>
        <dbReference type="ARBA" id="ARBA00022491"/>
    </source>
</evidence>
<dbReference type="PROSITE" id="PS50944">
    <property type="entry name" value="HTH_DTXR"/>
    <property type="match status" value="1"/>
</dbReference>
<evidence type="ECO:0000259" key="14">
    <source>
        <dbReference type="PROSITE" id="PS50944"/>
    </source>
</evidence>
<dbReference type="InterPro" id="IPR022687">
    <property type="entry name" value="HTH_DTXR"/>
</dbReference>
<dbReference type="InterPro" id="IPR007167">
    <property type="entry name" value="Fe-transptr_FeoA-like"/>
</dbReference>
<reference evidence="16" key="1">
    <citation type="submission" date="2015-01" db="EMBL/GenBank/DDBJ databases">
        <title>Flavisolibacter sp./LCS9/ whole genome sequencing.</title>
        <authorList>
            <person name="Kim M.K."/>
            <person name="Srinivasan S."/>
            <person name="Lee J.-J."/>
        </authorList>
    </citation>
    <scope>NUCLEOTIDE SEQUENCE [LARGE SCALE GENOMIC DNA]</scope>
    <source>
        <strain evidence="16">LCS9</strain>
    </source>
</reference>
<comment type="function">
    <text evidence="12">In the presence of manganese, represses expression of mntH and mntS. Up-regulates expression of mntP.</text>
</comment>
<dbReference type="Gene3D" id="1.10.10.10">
    <property type="entry name" value="Winged helix-like DNA-binding domain superfamily/Winged helix DNA-binding domain"/>
    <property type="match status" value="1"/>
</dbReference>
<dbReference type="PANTHER" id="PTHR33238:SF11">
    <property type="entry name" value="TRANSCRIPTIONAL REGULATOR MNTR"/>
    <property type="match status" value="1"/>
</dbReference>
<dbReference type="InterPro" id="IPR038157">
    <property type="entry name" value="FeoA_core_dom"/>
</dbReference>
<dbReference type="Pfam" id="PF02742">
    <property type="entry name" value="Fe_dep_repr_C"/>
    <property type="match status" value="1"/>
</dbReference>
<keyword evidence="9" id="KW-0010">Activator</keyword>
<sequence length="222" mass="25638">MRHFEHHSEENYLKALYKLSSKQVKKVNNIALAKTLDLNPATVLEMVRKLASRNDIEVHADKSIALTEKGKKKALLTIRKHRLWEVFLVEKLNYQWNEVHDLAEQLEHIESDDLINRLEAFLEFPSFDPHGDPIPDKKGKIKYSAAIPLSEGQIGKMYEIIRLDDTDDQFLKLLSKLQIQLKTKVKLLEQNSFDNSLLVSIQKKEVILSEKIATNLLVSTLE</sequence>
<evidence type="ECO:0000256" key="7">
    <source>
        <dbReference type="ARBA" id="ARBA00023015"/>
    </source>
</evidence>
<reference evidence="15 16" key="2">
    <citation type="journal article" date="2016" name="Int. J. Syst. Evol. Microbiol.">
        <title>Flavisolibacter tropicus sp. nov., isolated from tropical soil.</title>
        <authorList>
            <person name="Lee J.J."/>
            <person name="Kang M.S."/>
            <person name="Kim G.S."/>
            <person name="Lee C.S."/>
            <person name="Lim S."/>
            <person name="Lee J."/>
            <person name="Roh S.H."/>
            <person name="Kang H."/>
            <person name="Ha J.M."/>
            <person name="Bae S."/>
            <person name="Jung H.Y."/>
            <person name="Kim M.K."/>
        </authorList>
    </citation>
    <scope>NUCLEOTIDE SEQUENCE [LARGE SCALE GENOMIC DNA]</scope>
    <source>
        <strain evidence="15 16">LCS9</strain>
    </source>
</reference>
<dbReference type="SMART" id="SM00529">
    <property type="entry name" value="HTH_DTXR"/>
    <property type="match status" value="1"/>
</dbReference>
<evidence type="ECO:0000256" key="12">
    <source>
        <dbReference type="ARBA" id="ARBA00025185"/>
    </source>
</evidence>
<comment type="subcellular location">
    <subcellularLocation>
        <location evidence="1">Cytoplasm</location>
    </subcellularLocation>
</comment>
<dbReference type="AlphaFoldDB" id="A0A172U0M9"/>
<dbReference type="InterPro" id="IPR001367">
    <property type="entry name" value="Fe_dep_repressor"/>
</dbReference>
<comment type="subunit">
    <text evidence="3">Homodimer.</text>
</comment>
<keyword evidence="16" id="KW-1185">Reference proteome</keyword>
<evidence type="ECO:0000256" key="2">
    <source>
        <dbReference type="ARBA" id="ARBA00007871"/>
    </source>
</evidence>
<dbReference type="InterPro" id="IPR036388">
    <property type="entry name" value="WH-like_DNA-bd_sf"/>
</dbReference>
<dbReference type="RefSeq" id="WP_066408102.1">
    <property type="nucleotide sequence ID" value="NZ_CP011390.1"/>
</dbReference>
<evidence type="ECO:0000313" key="16">
    <source>
        <dbReference type="Proteomes" id="UP000077177"/>
    </source>
</evidence>
<keyword evidence="7" id="KW-0805">Transcription regulation</keyword>
<dbReference type="STRING" id="1492898.SY85_22700"/>
<dbReference type="Proteomes" id="UP000077177">
    <property type="component" value="Chromosome"/>
</dbReference>
<dbReference type="Pfam" id="PF01325">
    <property type="entry name" value="Fe_dep_repress"/>
    <property type="match status" value="1"/>
</dbReference>
<evidence type="ECO:0000256" key="8">
    <source>
        <dbReference type="ARBA" id="ARBA00023125"/>
    </source>
</evidence>
<gene>
    <name evidence="15" type="ORF">SY85_22700</name>
</gene>
<keyword evidence="8" id="KW-0238">DNA-binding</keyword>
<dbReference type="PATRIC" id="fig|1492898.3.peg.4924"/>
<evidence type="ECO:0000256" key="10">
    <source>
        <dbReference type="ARBA" id="ARBA00023163"/>
    </source>
</evidence>
<evidence type="ECO:0000256" key="9">
    <source>
        <dbReference type="ARBA" id="ARBA00023159"/>
    </source>
</evidence>
<dbReference type="KEGG" id="fla:SY85_22700"/>
<keyword evidence="5" id="KW-0963">Cytoplasm</keyword>
<dbReference type="OrthoDB" id="9791355at2"/>
<evidence type="ECO:0000256" key="1">
    <source>
        <dbReference type="ARBA" id="ARBA00004496"/>
    </source>
</evidence>
<dbReference type="GO" id="GO:0003677">
    <property type="term" value="F:DNA binding"/>
    <property type="evidence" value="ECO:0007669"/>
    <property type="project" value="UniProtKB-KW"/>
</dbReference>
<dbReference type="GO" id="GO:0003700">
    <property type="term" value="F:DNA-binding transcription factor activity"/>
    <property type="evidence" value="ECO:0007669"/>
    <property type="project" value="InterPro"/>
</dbReference>
<dbReference type="Pfam" id="PF04023">
    <property type="entry name" value="FeoA"/>
    <property type="match status" value="1"/>
</dbReference>
<accession>A0A172U0M9</accession>
<proteinExistence type="inferred from homology"/>
<dbReference type="InterPro" id="IPR050536">
    <property type="entry name" value="DtxR_MntR_Metal-Reg"/>
</dbReference>
<keyword evidence="11" id="KW-0464">Manganese</keyword>
<name>A0A172U0M9_9BACT</name>
<dbReference type="SUPFAM" id="SSF46785">
    <property type="entry name" value="Winged helix' DNA-binding domain"/>
    <property type="match status" value="1"/>
</dbReference>
<dbReference type="Gene3D" id="2.30.30.90">
    <property type="match status" value="1"/>
</dbReference>
<dbReference type="EMBL" id="CP011390">
    <property type="protein sequence ID" value="ANE52870.1"/>
    <property type="molecule type" value="Genomic_DNA"/>
</dbReference>
<dbReference type="GO" id="GO:0046914">
    <property type="term" value="F:transition metal ion binding"/>
    <property type="evidence" value="ECO:0007669"/>
    <property type="project" value="InterPro"/>
</dbReference>
<keyword evidence="10" id="KW-0804">Transcription</keyword>
<evidence type="ECO:0000313" key="15">
    <source>
        <dbReference type="EMBL" id="ANE52870.1"/>
    </source>
</evidence>
<dbReference type="GO" id="GO:0005737">
    <property type="term" value="C:cytoplasm"/>
    <property type="evidence" value="ECO:0007669"/>
    <property type="project" value="UniProtKB-SubCell"/>
</dbReference>
<dbReference type="PANTHER" id="PTHR33238">
    <property type="entry name" value="IRON (METAL) DEPENDENT REPRESSOR, DTXR FAMILY"/>
    <property type="match status" value="1"/>
</dbReference>
<organism evidence="15 16">
    <name type="scientific">Flavisolibacter tropicus</name>
    <dbReference type="NCBI Taxonomy" id="1492898"/>
    <lineage>
        <taxon>Bacteria</taxon>
        <taxon>Pseudomonadati</taxon>
        <taxon>Bacteroidota</taxon>
        <taxon>Chitinophagia</taxon>
        <taxon>Chitinophagales</taxon>
        <taxon>Chitinophagaceae</taxon>
        <taxon>Flavisolibacter</taxon>
    </lineage>
</organism>
<dbReference type="SUPFAM" id="SSF47979">
    <property type="entry name" value="Iron-dependent repressor protein, dimerization domain"/>
    <property type="match status" value="1"/>
</dbReference>
<dbReference type="GO" id="GO:0046983">
    <property type="term" value="F:protein dimerization activity"/>
    <property type="evidence" value="ECO:0007669"/>
    <property type="project" value="InterPro"/>
</dbReference>
<evidence type="ECO:0000256" key="3">
    <source>
        <dbReference type="ARBA" id="ARBA00011738"/>
    </source>
</evidence>
<protein>
    <recommendedName>
        <fullName evidence="4">Transcriptional regulator MntR</fullName>
    </recommendedName>
    <alternativeName>
        <fullName evidence="13">Manganese transport regulator</fullName>
    </alternativeName>
</protein>
<feature type="domain" description="HTH dtxR-type" evidence="14">
    <location>
        <begin position="1"/>
        <end position="67"/>
    </location>
</feature>
<dbReference type="InterPro" id="IPR022689">
    <property type="entry name" value="Iron_dep_repressor"/>
</dbReference>